<dbReference type="EMBL" id="RBNJ01002619">
    <property type="protein sequence ID" value="RUS31767.1"/>
    <property type="molecule type" value="Genomic_DNA"/>
</dbReference>
<evidence type="ECO:0000313" key="8">
    <source>
        <dbReference type="EMBL" id="RUS31767.1"/>
    </source>
</evidence>
<dbReference type="Pfam" id="PF00240">
    <property type="entry name" value="ubiquitin"/>
    <property type="match status" value="1"/>
</dbReference>
<dbReference type="EC" id="3.4.19.12" evidence="2"/>
<dbReference type="InterPro" id="IPR000626">
    <property type="entry name" value="Ubiquitin-like_dom"/>
</dbReference>
<evidence type="ECO:0000313" key="9">
    <source>
        <dbReference type="Proteomes" id="UP000274822"/>
    </source>
</evidence>
<dbReference type="CDD" id="cd16104">
    <property type="entry name" value="Ubl_USP14_like"/>
    <property type="match status" value="1"/>
</dbReference>
<comment type="caution">
    <text evidence="8">The sequence shown here is derived from an EMBL/GenBank/DDBJ whole genome shotgun (WGS) entry which is preliminary data.</text>
</comment>
<comment type="catalytic activity">
    <reaction evidence="1">
        <text>Thiol-dependent hydrolysis of ester, thioester, amide, peptide and isopeptide bonds formed by the C-terminal Gly of ubiquitin (a 76-residue protein attached to proteins as an intracellular targeting signal).</text>
        <dbReference type="EC" id="3.4.19.12"/>
    </reaction>
</comment>
<evidence type="ECO:0000256" key="4">
    <source>
        <dbReference type="ARBA" id="ARBA00022786"/>
    </source>
</evidence>
<keyword evidence="6" id="KW-0788">Thiol protease</keyword>
<dbReference type="GO" id="GO:0016579">
    <property type="term" value="P:protein deubiquitination"/>
    <property type="evidence" value="ECO:0007669"/>
    <property type="project" value="InterPro"/>
</dbReference>
<dbReference type="Proteomes" id="UP000274822">
    <property type="component" value="Unassembled WGS sequence"/>
</dbReference>
<feature type="non-terminal residue" evidence="8">
    <location>
        <position position="145"/>
    </location>
</feature>
<keyword evidence="5" id="KW-0378">Hydrolase</keyword>
<dbReference type="GO" id="GO:0070628">
    <property type="term" value="F:proteasome binding"/>
    <property type="evidence" value="ECO:0007669"/>
    <property type="project" value="TreeGrafter"/>
</dbReference>
<dbReference type="SUPFAM" id="SSF54236">
    <property type="entry name" value="Ubiquitin-like"/>
    <property type="match status" value="1"/>
</dbReference>
<dbReference type="GO" id="GO:0043161">
    <property type="term" value="P:proteasome-mediated ubiquitin-dependent protein catabolic process"/>
    <property type="evidence" value="ECO:0007669"/>
    <property type="project" value="InterPro"/>
</dbReference>
<evidence type="ECO:0000259" key="7">
    <source>
        <dbReference type="PROSITE" id="PS50053"/>
    </source>
</evidence>
<organism evidence="8 9">
    <name type="scientific">Jimgerdemannia flammicorona</name>
    <dbReference type="NCBI Taxonomy" id="994334"/>
    <lineage>
        <taxon>Eukaryota</taxon>
        <taxon>Fungi</taxon>
        <taxon>Fungi incertae sedis</taxon>
        <taxon>Mucoromycota</taxon>
        <taxon>Mucoromycotina</taxon>
        <taxon>Endogonomycetes</taxon>
        <taxon>Endogonales</taxon>
        <taxon>Endogonaceae</taxon>
        <taxon>Jimgerdemannia</taxon>
    </lineage>
</organism>
<accession>A0A433QPT3</accession>
<evidence type="ECO:0000256" key="6">
    <source>
        <dbReference type="ARBA" id="ARBA00022807"/>
    </source>
</evidence>
<sequence length="145" mass="15850">MPPIKVSIKWSGKKYDDIELSTDESALVFKTQIFTLTGVPPERQKILIKGGLLKDETDLDKLGIKEGQIFMVMGTAGDLPKAPEKPILFVEDMTDTQLAEAGNITGVDEGGNLTASMRDLFKQLGKTTEGSQPLVFLQSRLTPLI</sequence>
<evidence type="ECO:0000256" key="5">
    <source>
        <dbReference type="ARBA" id="ARBA00022801"/>
    </source>
</evidence>
<name>A0A433QPT3_9FUNG</name>
<gene>
    <name evidence="8" type="ORF">BC938DRAFT_477114</name>
</gene>
<dbReference type="InterPro" id="IPR029071">
    <property type="entry name" value="Ubiquitin-like_domsf"/>
</dbReference>
<dbReference type="GO" id="GO:0004843">
    <property type="term" value="F:cysteine-type deubiquitinase activity"/>
    <property type="evidence" value="ECO:0007669"/>
    <property type="project" value="UniProtKB-EC"/>
</dbReference>
<dbReference type="PROSITE" id="PS50053">
    <property type="entry name" value="UBIQUITIN_2"/>
    <property type="match status" value="1"/>
</dbReference>
<proteinExistence type="predicted"/>
<keyword evidence="9" id="KW-1185">Reference proteome</keyword>
<evidence type="ECO:0000256" key="2">
    <source>
        <dbReference type="ARBA" id="ARBA00012759"/>
    </source>
</evidence>
<dbReference type="PANTHER" id="PTHR43982">
    <property type="entry name" value="UBIQUITIN CARBOXYL-TERMINAL HYDROLASE"/>
    <property type="match status" value="1"/>
</dbReference>
<evidence type="ECO:0000256" key="3">
    <source>
        <dbReference type="ARBA" id="ARBA00022670"/>
    </source>
</evidence>
<dbReference type="AlphaFoldDB" id="A0A433QPT3"/>
<dbReference type="InterPro" id="IPR044635">
    <property type="entry name" value="UBP14-like"/>
</dbReference>
<feature type="domain" description="Ubiquitin-like" evidence="7">
    <location>
        <begin position="4"/>
        <end position="73"/>
    </location>
</feature>
<evidence type="ECO:0000256" key="1">
    <source>
        <dbReference type="ARBA" id="ARBA00000707"/>
    </source>
</evidence>
<dbReference type="GO" id="GO:0061136">
    <property type="term" value="P:regulation of proteasomal protein catabolic process"/>
    <property type="evidence" value="ECO:0007669"/>
    <property type="project" value="TreeGrafter"/>
</dbReference>
<reference evidence="8 9" key="1">
    <citation type="journal article" date="2018" name="New Phytol.">
        <title>Phylogenomics of Endogonaceae and evolution of mycorrhizas within Mucoromycota.</title>
        <authorList>
            <person name="Chang Y."/>
            <person name="Desiro A."/>
            <person name="Na H."/>
            <person name="Sandor L."/>
            <person name="Lipzen A."/>
            <person name="Clum A."/>
            <person name="Barry K."/>
            <person name="Grigoriev I.V."/>
            <person name="Martin F.M."/>
            <person name="Stajich J.E."/>
            <person name="Smith M.E."/>
            <person name="Bonito G."/>
            <person name="Spatafora J.W."/>
        </authorList>
    </citation>
    <scope>NUCLEOTIDE SEQUENCE [LARGE SCALE GENOMIC DNA]</scope>
    <source>
        <strain evidence="8 9">AD002</strain>
    </source>
</reference>
<keyword evidence="4" id="KW-0833">Ubl conjugation pathway</keyword>
<dbReference type="SMART" id="SM00213">
    <property type="entry name" value="UBQ"/>
    <property type="match status" value="1"/>
</dbReference>
<dbReference type="PANTHER" id="PTHR43982:SF1">
    <property type="entry name" value="UBIQUITIN CARBOXYL-TERMINAL HYDROLASE 14"/>
    <property type="match status" value="1"/>
</dbReference>
<keyword evidence="3" id="KW-0645">Protease</keyword>
<protein>
    <recommendedName>
        <fullName evidence="2">ubiquitinyl hydrolase 1</fullName>
        <ecNumber evidence="2">3.4.19.12</ecNumber>
    </recommendedName>
</protein>
<dbReference type="Gene3D" id="3.10.20.90">
    <property type="entry name" value="Phosphatidylinositol 3-kinase Catalytic Subunit, Chain A, domain 1"/>
    <property type="match status" value="1"/>
</dbReference>